<reference evidence="2" key="1">
    <citation type="journal article" date="2024" name="Proc. Natl. Acad. Sci. U.S.A.">
        <title>Extraordinary preservation of gene collinearity over three hundred million years revealed in homosporous lycophytes.</title>
        <authorList>
            <person name="Li C."/>
            <person name="Wickell D."/>
            <person name="Kuo L.Y."/>
            <person name="Chen X."/>
            <person name="Nie B."/>
            <person name="Liao X."/>
            <person name="Peng D."/>
            <person name="Ji J."/>
            <person name="Jenkins J."/>
            <person name="Williams M."/>
            <person name="Shu S."/>
            <person name="Plott C."/>
            <person name="Barry K."/>
            <person name="Rajasekar S."/>
            <person name="Grimwood J."/>
            <person name="Han X."/>
            <person name="Sun S."/>
            <person name="Hou Z."/>
            <person name="He W."/>
            <person name="Dai G."/>
            <person name="Sun C."/>
            <person name="Schmutz J."/>
            <person name="Leebens-Mack J.H."/>
            <person name="Li F.W."/>
            <person name="Wang L."/>
        </authorList>
    </citation>
    <scope>NUCLEOTIDE SEQUENCE [LARGE SCALE GENOMIC DNA]</scope>
    <source>
        <strain evidence="2">cv. PW_Plant_1</strain>
    </source>
</reference>
<sequence>MGLGLGSAHIIDDTNELPRNPGIVQPLTLACSSLRKDSLRTTTKRRTTKGTRTKRVGCLRIHSIHEQQFEAISNRPARKLKTLGVSLLNSKINGGKQSSFSEVEVVLLGTN</sequence>
<evidence type="ECO:0000313" key="1">
    <source>
        <dbReference type="EMBL" id="KAJ7515766.1"/>
    </source>
</evidence>
<gene>
    <name evidence="1" type="ORF">O6H91_22G027100</name>
</gene>
<dbReference type="EMBL" id="CM055113">
    <property type="protein sequence ID" value="KAJ7515766.1"/>
    <property type="molecule type" value="Genomic_DNA"/>
</dbReference>
<dbReference type="Proteomes" id="UP001162992">
    <property type="component" value="Chromosome 22"/>
</dbReference>
<name>A0ACC2AE82_DIPCM</name>
<accession>A0ACC2AE82</accession>
<organism evidence="1 2">
    <name type="scientific">Diphasiastrum complanatum</name>
    <name type="common">Issler's clubmoss</name>
    <name type="synonym">Lycopodium complanatum</name>
    <dbReference type="NCBI Taxonomy" id="34168"/>
    <lineage>
        <taxon>Eukaryota</taxon>
        <taxon>Viridiplantae</taxon>
        <taxon>Streptophyta</taxon>
        <taxon>Embryophyta</taxon>
        <taxon>Tracheophyta</taxon>
        <taxon>Lycopodiopsida</taxon>
        <taxon>Lycopodiales</taxon>
        <taxon>Lycopodiaceae</taxon>
        <taxon>Lycopodioideae</taxon>
        <taxon>Diphasiastrum</taxon>
    </lineage>
</organism>
<evidence type="ECO:0000313" key="2">
    <source>
        <dbReference type="Proteomes" id="UP001162992"/>
    </source>
</evidence>
<protein>
    <submittedName>
        <fullName evidence="1">Uncharacterized protein</fullName>
    </submittedName>
</protein>
<comment type="caution">
    <text evidence="1">The sequence shown here is derived from an EMBL/GenBank/DDBJ whole genome shotgun (WGS) entry which is preliminary data.</text>
</comment>
<keyword evidence="2" id="KW-1185">Reference proteome</keyword>
<proteinExistence type="predicted"/>